<feature type="domain" description="PRC-barrel" evidence="3">
    <location>
        <begin position="187"/>
        <end position="260"/>
    </location>
</feature>
<dbReference type="AlphaFoldDB" id="A0A839UAU2"/>
<dbReference type="Proteomes" id="UP000554520">
    <property type="component" value="Unassembled WGS sequence"/>
</dbReference>
<evidence type="ECO:0000313" key="5">
    <source>
        <dbReference type="Proteomes" id="UP000554520"/>
    </source>
</evidence>
<evidence type="ECO:0000256" key="2">
    <source>
        <dbReference type="SAM" id="SignalP"/>
    </source>
</evidence>
<dbReference type="Gene3D" id="2.30.30.240">
    <property type="entry name" value="PRC-barrel domain"/>
    <property type="match status" value="2"/>
</dbReference>
<sequence>MKTLIGMTFLATLMSTAAFGQDARTSQDIFGQPSATARDHDRYLVASKGLVLTSGLVGQTVYNGAADYAVSIGEVTDIVLGPDGNAVAAILGVGGFLGVGQKDVAVSLDQLAWVKRQDDQRWLVVSSSKQELSDAPAFDRNSLITDGGSDPAKGHATEASANAKTESAANKAAWDIRSMLKAVPAESISAGNLIGSTVYGPEDEKLGNVADALMSSDGQMEAFVVDVGGFLGLGKKPIAVSIENLDLLADDNGKISVFTSFDKEALEKQPAYTAEAYKTDSEKILLRGAAE</sequence>
<protein>
    <submittedName>
        <fullName evidence="4">Uncharacterized protein YrrD</fullName>
    </submittedName>
</protein>
<evidence type="ECO:0000313" key="4">
    <source>
        <dbReference type="EMBL" id="MBB3147647.1"/>
    </source>
</evidence>
<feature type="region of interest" description="Disordered" evidence="1">
    <location>
        <begin position="139"/>
        <end position="164"/>
    </location>
</feature>
<dbReference type="EMBL" id="JACHXN010000013">
    <property type="protein sequence ID" value="MBB3147647.1"/>
    <property type="molecule type" value="Genomic_DNA"/>
</dbReference>
<dbReference type="PANTHER" id="PTHR36505">
    <property type="entry name" value="BLR1072 PROTEIN"/>
    <property type="match status" value="1"/>
</dbReference>
<dbReference type="InterPro" id="IPR011033">
    <property type="entry name" value="PRC_barrel-like_sf"/>
</dbReference>
<organism evidence="4 5">
    <name type="scientific">Phyllobacterium trifolii</name>
    <dbReference type="NCBI Taxonomy" id="300193"/>
    <lineage>
        <taxon>Bacteria</taxon>
        <taxon>Pseudomonadati</taxon>
        <taxon>Pseudomonadota</taxon>
        <taxon>Alphaproteobacteria</taxon>
        <taxon>Hyphomicrobiales</taxon>
        <taxon>Phyllobacteriaceae</taxon>
        <taxon>Phyllobacterium</taxon>
    </lineage>
</organism>
<feature type="chain" id="PRO_5032345006" evidence="2">
    <location>
        <begin position="21"/>
        <end position="291"/>
    </location>
</feature>
<keyword evidence="5" id="KW-1185">Reference proteome</keyword>
<feature type="signal peptide" evidence="2">
    <location>
        <begin position="1"/>
        <end position="20"/>
    </location>
</feature>
<evidence type="ECO:0000259" key="3">
    <source>
        <dbReference type="Pfam" id="PF05239"/>
    </source>
</evidence>
<reference evidence="4 5" key="1">
    <citation type="submission" date="2020-08" db="EMBL/GenBank/DDBJ databases">
        <title>Genomic Encyclopedia of Type Strains, Phase III (KMG-III): the genomes of soil and plant-associated and newly described type strains.</title>
        <authorList>
            <person name="Whitman W."/>
        </authorList>
    </citation>
    <scope>NUCLEOTIDE SEQUENCE [LARGE SCALE GENOMIC DNA]</scope>
    <source>
        <strain evidence="4 5">CECT 7015</strain>
    </source>
</reference>
<dbReference type="RefSeq" id="WP_246411107.1">
    <property type="nucleotide sequence ID" value="NZ_JACHXN010000013.1"/>
</dbReference>
<comment type="caution">
    <text evidence="4">The sequence shown here is derived from an EMBL/GenBank/DDBJ whole genome shotgun (WGS) entry which is preliminary data.</text>
</comment>
<dbReference type="PANTHER" id="PTHR36505:SF1">
    <property type="entry name" value="BLR1072 PROTEIN"/>
    <property type="match status" value="1"/>
</dbReference>
<gene>
    <name evidence="4" type="ORF">FHS21_004071</name>
</gene>
<keyword evidence="2" id="KW-0732">Signal</keyword>
<dbReference type="SUPFAM" id="SSF50346">
    <property type="entry name" value="PRC-barrel domain"/>
    <property type="match status" value="2"/>
</dbReference>
<name>A0A839UAU2_9HYPH</name>
<dbReference type="InterPro" id="IPR027275">
    <property type="entry name" value="PRC-brl_dom"/>
</dbReference>
<accession>A0A839UAU2</accession>
<evidence type="ECO:0000256" key="1">
    <source>
        <dbReference type="SAM" id="MobiDB-lite"/>
    </source>
</evidence>
<dbReference type="Pfam" id="PF05239">
    <property type="entry name" value="PRC"/>
    <property type="match status" value="2"/>
</dbReference>
<feature type="domain" description="PRC-barrel" evidence="3">
    <location>
        <begin position="56"/>
        <end position="125"/>
    </location>
</feature>
<proteinExistence type="predicted"/>